<evidence type="ECO:0000313" key="1">
    <source>
        <dbReference type="EMBL" id="JAP15196.1"/>
    </source>
</evidence>
<dbReference type="AlphaFoldDB" id="A0A0V0H471"/>
<name>A0A0V0H471_SOLCH</name>
<sequence length="77" mass="9050">FLEVEVVQVEINSLENLVKTSFFKFEKTPFQNLTKKSVQCITNFFYIKKNSKNGKTFYVETALLVWLCTMYSKIPVL</sequence>
<feature type="non-terminal residue" evidence="1">
    <location>
        <position position="1"/>
    </location>
</feature>
<protein>
    <submittedName>
        <fullName evidence="1">Putative ovule protein</fullName>
    </submittedName>
</protein>
<dbReference type="EMBL" id="GEDG01025517">
    <property type="protein sequence ID" value="JAP15196.1"/>
    <property type="molecule type" value="Transcribed_RNA"/>
</dbReference>
<organism evidence="1">
    <name type="scientific">Solanum chacoense</name>
    <name type="common">Chaco potato</name>
    <dbReference type="NCBI Taxonomy" id="4108"/>
    <lineage>
        <taxon>Eukaryota</taxon>
        <taxon>Viridiplantae</taxon>
        <taxon>Streptophyta</taxon>
        <taxon>Embryophyta</taxon>
        <taxon>Tracheophyta</taxon>
        <taxon>Spermatophyta</taxon>
        <taxon>Magnoliopsida</taxon>
        <taxon>eudicotyledons</taxon>
        <taxon>Gunneridae</taxon>
        <taxon>Pentapetalae</taxon>
        <taxon>asterids</taxon>
        <taxon>lamiids</taxon>
        <taxon>Solanales</taxon>
        <taxon>Solanaceae</taxon>
        <taxon>Solanoideae</taxon>
        <taxon>Solaneae</taxon>
        <taxon>Solanum</taxon>
    </lineage>
</organism>
<reference evidence="1" key="1">
    <citation type="submission" date="2015-12" db="EMBL/GenBank/DDBJ databases">
        <title>Gene expression during late stages of embryo sac development: a critical building block for successful pollen-pistil interactions.</title>
        <authorList>
            <person name="Liu Y."/>
            <person name="Joly V."/>
            <person name="Sabar M."/>
            <person name="Matton D.P."/>
        </authorList>
    </citation>
    <scope>NUCLEOTIDE SEQUENCE</scope>
</reference>
<accession>A0A0V0H471</accession>
<proteinExistence type="predicted"/>